<comment type="caution">
    <text evidence="2">The sequence shown here is derived from an EMBL/GenBank/DDBJ whole genome shotgun (WGS) entry which is preliminary data.</text>
</comment>
<dbReference type="AlphaFoldDB" id="A0A934UW80"/>
<evidence type="ECO:0000313" key="3">
    <source>
        <dbReference type="Proteomes" id="UP000608530"/>
    </source>
</evidence>
<feature type="region of interest" description="Disordered" evidence="1">
    <location>
        <begin position="117"/>
        <end position="144"/>
    </location>
</feature>
<feature type="compositionally biased region" description="Basic and acidic residues" evidence="1">
    <location>
        <begin position="49"/>
        <end position="62"/>
    </location>
</feature>
<gene>
    <name evidence="2" type="ORF">JD276_14600</name>
</gene>
<sequence length="144" mass="15266">MTDPTIPDPTRTAEAFRQDAARRHEAATARRAAEAAEGTEGEAVSRLATHKDPTLADPDARTEAAGGGVQWVRPTDLAARAGGAVVDRGAKWNAMLHEAALEGIREGRAQLQERLARRQDELEPAATSPGRELAPVAGRTGVSR</sequence>
<protein>
    <submittedName>
        <fullName evidence="2">Uncharacterized protein</fullName>
    </submittedName>
</protein>
<evidence type="ECO:0000313" key="2">
    <source>
        <dbReference type="EMBL" id="MBK0420261.1"/>
    </source>
</evidence>
<evidence type="ECO:0000256" key="1">
    <source>
        <dbReference type="SAM" id="MobiDB-lite"/>
    </source>
</evidence>
<feature type="compositionally biased region" description="Basic and acidic residues" evidence="1">
    <location>
        <begin position="14"/>
        <end position="34"/>
    </location>
</feature>
<reference evidence="2" key="1">
    <citation type="submission" date="2020-12" db="EMBL/GenBank/DDBJ databases">
        <title>Leucobacter sp. CAS1, isolated from Chromium sludge.</title>
        <authorList>
            <person name="Xu Z."/>
        </authorList>
    </citation>
    <scope>NUCLEOTIDE SEQUENCE</scope>
    <source>
        <strain evidence="2">CSA1</strain>
    </source>
</reference>
<keyword evidence="3" id="KW-1185">Reference proteome</keyword>
<name>A0A934UW80_9MICO</name>
<proteinExistence type="predicted"/>
<dbReference type="Proteomes" id="UP000608530">
    <property type="component" value="Unassembled WGS sequence"/>
</dbReference>
<dbReference type="RefSeq" id="WP_200116401.1">
    <property type="nucleotide sequence ID" value="NZ_JAEHOH010000024.1"/>
</dbReference>
<organism evidence="2 3">
    <name type="scientific">Leucobacter chromiisoli</name>
    <dbReference type="NCBI Taxonomy" id="2796471"/>
    <lineage>
        <taxon>Bacteria</taxon>
        <taxon>Bacillati</taxon>
        <taxon>Actinomycetota</taxon>
        <taxon>Actinomycetes</taxon>
        <taxon>Micrococcales</taxon>
        <taxon>Microbacteriaceae</taxon>
        <taxon>Leucobacter</taxon>
    </lineage>
</organism>
<dbReference type="EMBL" id="JAEHOH010000024">
    <property type="protein sequence ID" value="MBK0420261.1"/>
    <property type="molecule type" value="Genomic_DNA"/>
</dbReference>
<accession>A0A934UW80</accession>
<feature type="region of interest" description="Disordered" evidence="1">
    <location>
        <begin position="1"/>
        <end position="70"/>
    </location>
</feature>